<keyword evidence="2" id="KW-1185">Reference proteome</keyword>
<gene>
    <name evidence="1" type="ORF">SAMN05192555_10775</name>
</gene>
<reference evidence="2" key="1">
    <citation type="submission" date="2016-10" db="EMBL/GenBank/DDBJ databases">
        <authorList>
            <person name="Varghese N."/>
            <person name="Submissions S."/>
        </authorList>
    </citation>
    <scope>NUCLEOTIDE SEQUENCE [LARGE SCALE GENOMIC DNA]</scope>
    <source>
        <strain evidence="2">AAP</strain>
    </source>
</reference>
<dbReference type="EMBL" id="FNGH01000007">
    <property type="protein sequence ID" value="SDL82917.1"/>
    <property type="molecule type" value="Genomic_DNA"/>
</dbReference>
<evidence type="ECO:0000313" key="1">
    <source>
        <dbReference type="EMBL" id="SDL82917.1"/>
    </source>
</evidence>
<dbReference type="STRING" id="48727.SAMN05192555_10775"/>
<sequence length="38" mass="3823">MSGTLHRLAAFTDTPSGGNPAGVWLGDALLEPAVSLEA</sequence>
<accession>A0A1G9N9V5</accession>
<evidence type="ECO:0008006" key="3">
    <source>
        <dbReference type="Google" id="ProtNLM"/>
    </source>
</evidence>
<protein>
    <recommendedName>
        <fullName evidence="3">Phenazine biosynthesis protein PhzF family</fullName>
    </recommendedName>
</protein>
<dbReference type="SUPFAM" id="SSF54506">
    <property type="entry name" value="Diaminopimelate epimerase-like"/>
    <property type="match status" value="1"/>
</dbReference>
<proteinExistence type="predicted"/>
<dbReference type="Proteomes" id="UP000199107">
    <property type="component" value="Unassembled WGS sequence"/>
</dbReference>
<dbReference type="AlphaFoldDB" id="A0A1G9N9V5"/>
<evidence type="ECO:0000313" key="2">
    <source>
        <dbReference type="Proteomes" id="UP000199107"/>
    </source>
</evidence>
<organism evidence="1 2">
    <name type="scientific">Franzmannia pantelleriensis</name>
    <dbReference type="NCBI Taxonomy" id="48727"/>
    <lineage>
        <taxon>Bacteria</taxon>
        <taxon>Pseudomonadati</taxon>
        <taxon>Pseudomonadota</taxon>
        <taxon>Gammaproteobacteria</taxon>
        <taxon>Oceanospirillales</taxon>
        <taxon>Halomonadaceae</taxon>
        <taxon>Franzmannia</taxon>
    </lineage>
</organism>
<name>A0A1G9N9V5_9GAMM</name>